<organism evidence="2 4">
    <name type="scientific">Chitinophaga oryzae</name>
    <dbReference type="NCBI Taxonomy" id="2725414"/>
    <lineage>
        <taxon>Bacteria</taxon>
        <taxon>Pseudomonadati</taxon>
        <taxon>Bacteroidota</taxon>
        <taxon>Chitinophagia</taxon>
        <taxon>Chitinophagales</taxon>
        <taxon>Chitinophagaceae</taxon>
        <taxon>Chitinophaga</taxon>
    </lineage>
</organism>
<evidence type="ECO:0000313" key="2">
    <source>
        <dbReference type="EMBL" id="QJB34906.1"/>
    </source>
</evidence>
<name>A0AAE7D9I5_9BACT</name>
<feature type="compositionally biased region" description="Acidic residues" evidence="1">
    <location>
        <begin position="119"/>
        <end position="131"/>
    </location>
</feature>
<gene>
    <name evidence="3" type="ORF">HF324_27680</name>
    <name evidence="2" type="ORF">HF329_27820</name>
</gene>
<evidence type="ECO:0000256" key="1">
    <source>
        <dbReference type="SAM" id="MobiDB-lite"/>
    </source>
</evidence>
<dbReference type="KEGG" id="coy:HF329_27820"/>
<evidence type="ECO:0000313" key="3">
    <source>
        <dbReference type="EMBL" id="QJB41417.1"/>
    </source>
</evidence>
<evidence type="ECO:0000313" key="5">
    <source>
        <dbReference type="Proteomes" id="UP000503144"/>
    </source>
</evidence>
<feature type="region of interest" description="Disordered" evidence="1">
    <location>
        <begin position="108"/>
        <end position="131"/>
    </location>
</feature>
<proteinExistence type="predicted"/>
<evidence type="ECO:0000313" key="4">
    <source>
        <dbReference type="Proteomes" id="UP000502421"/>
    </source>
</evidence>
<dbReference type="EMBL" id="CP051205">
    <property type="protein sequence ID" value="QJB34906.1"/>
    <property type="molecule type" value="Genomic_DNA"/>
</dbReference>
<accession>A0AAE7D9I5</accession>
<reference evidence="2 5" key="2">
    <citation type="submission" date="2020-09" db="EMBL/GenBank/DDBJ databases">
        <authorList>
            <person name="Kittiwongwattana C."/>
        </authorList>
    </citation>
    <scope>NUCLEOTIDE SEQUENCE</scope>
    <source>
        <strain evidence="3 5">1303</strain>
        <strain evidence="2">1310</strain>
    </source>
</reference>
<dbReference type="Proteomes" id="UP000502421">
    <property type="component" value="Chromosome"/>
</dbReference>
<dbReference type="RefSeq" id="WP_168809443.1">
    <property type="nucleotide sequence ID" value="NZ_CP051204.2"/>
</dbReference>
<sequence length="131" mass="15136">MKRKLPLIDIEGTWFLVDVLHEELRQKDNPVNRISFSAFYQEGEGYTFLYDKVEKNSPPELFSDQMDPNDPLPDPDRYVWVTLAALMELDPIGIALKYDIPIELLCGDQAPPGLPPDREDSDEDEQEDIFH</sequence>
<dbReference type="Proteomes" id="UP000503144">
    <property type="component" value="Chromosome"/>
</dbReference>
<reference evidence="4 5" key="1">
    <citation type="submission" date="2020-04" db="EMBL/GenBank/DDBJ databases">
        <authorList>
            <person name="Kittiwongwattana C."/>
        </authorList>
    </citation>
    <scope>NUCLEOTIDE SEQUENCE [LARGE SCALE GENOMIC DNA]</scope>
    <source>
        <strain evidence="5">1303</strain>
        <strain evidence="4">1310</strain>
    </source>
</reference>
<dbReference type="AlphaFoldDB" id="A0AAE7D9I5"/>
<protein>
    <submittedName>
        <fullName evidence="2">Uncharacterized protein</fullName>
    </submittedName>
</protein>
<dbReference type="EMBL" id="CP051204">
    <property type="protein sequence ID" value="QJB41417.1"/>
    <property type="molecule type" value="Genomic_DNA"/>
</dbReference>
<keyword evidence="5" id="KW-1185">Reference proteome</keyword>